<dbReference type="Proteomes" id="UP000476411">
    <property type="component" value="Chromosome"/>
</dbReference>
<dbReference type="InterPro" id="IPR012349">
    <property type="entry name" value="Split_barrel_FMN-bd"/>
</dbReference>
<dbReference type="Gene3D" id="2.30.110.10">
    <property type="entry name" value="Electron Transport, Fmn-binding Protein, Chain A"/>
    <property type="match status" value="1"/>
</dbReference>
<keyword evidence="2" id="KW-1185">Reference proteome</keyword>
<dbReference type="KEGG" id="chih:GWR21_09620"/>
<dbReference type="SUPFAM" id="SSF50475">
    <property type="entry name" value="FMN-binding split barrel"/>
    <property type="match status" value="1"/>
</dbReference>
<dbReference type="PANTHER" id="PTHR35802:SF1">
    <property type="entry name" value="PROTEASE SYNTHASE AND SPORULATION PROTEIN PAI 2"/>
    <property type="match status" value="1"/>
</dbReference>
<dbReference type="PANTHER" id="PTHR35802">
    <property type="entry name" value="PROTEASE SYNTHASE AND SPORULATION PROTEIN PAI 2"/>
    <property type="match status" value="1"/>
</dbReference>
<gene>
    <name evidence="1" type="ORF">GWR21_09620</name>
</gene>
<dbReference type="RefSeq" id="WP_162331533.1">
    <property type="nucleotide sequence ID" value="NZ_CP048113.1"/>
</dbReference>
<dbReference type="InterPro" id="IPR007396">
    <property type="entry name" value="TR_PAI2-type"/>
</dbReference>
<protein>
    <submittedName>
        <fullName evidence="1">FMN-binding negative transcriptional regulator</fullName>
    </submittedName>
</protein>
<sequence>MYIPSLNKMDDRQEIVAFMQRFSFGTIIHSIDNVPVATHLPFHISEREEKIFITGHFAKANDQWQCLEKGRSLVIFSEPHAYISPSNYEKLQEVPTWNYLSVHAYGQARIITAPAEVMHLLENSIQDYEPAYMQQWRDLPDAFKHKMLHGIVAFELAIDDLQAKKKLSQNKTLTEQRNIIDNLSNSPDSNAVLTAAYMRKRLDGHAG</sequence>
<dbReference type="Pfam" id="PF04299">
    <property type="entry name" value="FMN_bind_2"/>
    <property type="match status" value="1"/>
</dbReference>
<organism evidence="1 2">
    <name type="scientific">Chitinophaga agri</name>
    <dbReference type="NCBI Taxonomy" id="2703787"/>
    <lineage>
        <taxon>Bacteria</taxon>
        <taxon>Pseudomonadati</taxon>
        <taxon>Bacteroidota</taxon>
        <taxon>Chitinophagia</taxon>
        <taxon>Chitinophagales</taxon>
        <taxon>Chitinophagaceae</taxon>
        <taxon>Chitinophaga</taxon>
    </lineage>
</organism>
<name>A0A6B9ZBZ1_9BACT</name>
<evidence type="ECO:0000313" key="1">
    <source>
        <dbReference type="EMBL" id="QHS59838.1"/>
    </source>
</evidence>
<proteinExistence type="predicted"/>
<reference evidence="1 2" key="1">
    <citation type="submission" date="2020-01" db="EMBL/GenBank/DDBJ databases">
        <title>Complete genome sequence of Chitinophaga sp. H33E-04 isolated from quinoa roots.</title>
        <authorList>
            <person name="Weon H.-Y."/>
            <person name="Lee S.A."/>
        </authorList>
    </citation>
    <scope>NUCLEOTIDE SEQUENCE [LARGE SCALE GENOMIC DNA]</scope>
    <source>
        <strain evidence="1 2">H33E-04</strain>
    </source>
</reference>
<evidence type="ECO:0000313" key="2">
    <source>
        <dbReference type="Proteomes" id="UP000476411"/>
    </source>
</evidence>
<dbReference type="PIRSF" id="PIRSF010372">
    <property type="entry name" value="PaiB"/>
    <property type="match status" value="1"/>
</dbReference>
<dbReference type="EMBL" id="CP048113">
    <property type="protein sequence ID" value="QHS59838.1"/>
    <property type="molecule type" value="Genomic_DNA"/>
</dbReference>
<accession>A0A6B9ZBZ1</accession>
<dbReference type="AlphaFoldDB" id="A0A6B9ZBZ1"/>